<dbReference type="Proteomes" id="UP000697995">
    <property type="component" value="Unassembled WGS sequence"/>
</dbReference>
<evidence type="ECO:0000313" key="2">
    <source>
        <dbReference type="EMBL" id="MBK1658792.1"/>
    </source>
</evidence>
<evidence type="ECO:0000256" key="1">
    <source>
        <dbReference type="ARBA" id="ARBA00006987"/>
    </source>
</evidence>
<gene>
    <name evidence="2" type="ORF">CKO45_11165</name>
</gene>
<dbReference type="PANTHER" id="PTHR42928">
    <property type="entry name" value="TRICARBOXYLATE-BINDING PROTEIN"/>
    <property type="match status" value="1"/>
</dbReference>
<accession>A0ABS1CXN6</accession>
<dbReference type="Pfam" id="PF03401">
    <property type="entry name" value="TctC"/>
    <property type="match status" value="1"/>
</dbReference>
<protein>
    <recommendedName>
        <fullName evidence="4">Tripartite tricarboxylate transporter substrate binding protein</fullName>
    </recommendedName>
</protein>
<dbReference type="SUPFAM" id="SSF53850">
    <property type="entry name" value="Periplasmic binding protein-like II"/>
    <property type="match status" value="1"/>
</dbReference>
<keyword evidence="3" id="KW-1185">Reference proteome</keyword>
<comment type="similarity">
    <text evidence="1">Belongs to the UPF0065 (bug) family.</text>
</comment>
<reference evidence="2 3" key="1">
    <citation type="journal article" date="2020" name="Microorganisms">
        <title>Osmotic Adaptation and Compatible Solute Biosynthesis of Phototrophic Bacteria as Revealed from Genome Analyses.</title>
        <authorList>
            <person name="Imhoff J.F."/>
            <person name="Rahn T."/>
            <person name="Kunzel S."/>
            <person name="Keller A."/>
            <person name="Neulinger S.C."/>
        </authorList>
    </citation>
    <scope>NUCLEOTIDE SEQUENCE [LARGE SCALE GENOMIC DNA]</scope>
    <source>
        <strain evidence="2 3">DSM 15382</strain>
    </source>
</reference>
<evidence type="ECO:0008006" key="4">
    <source>
        <dbReference type="Google" id="ProtNLM"/>
    </source>
</evidence>
<evidence type="ECO:0000313" key="3">
    <source>
        <dbReference type="Proteomes" id="UP000697995"/>
    </source>
</evidence>
<organism evidence="2 3">
    <name type="scientific">Paracraurococcus ruber</name>
    <dbReference type="NCBI Taxonomy" id="77675"/>
    <lineage>
        <taxon>Bacteria</taxon>
        <taxon>Pseudomonadati</taxon>
        <taxon>Pseudomonadota</taxon>
        <taxon>Alphaproteobacteria</taxon>
        <taxon>Acetobacterales</taxon>
        <taxon>Roseomonadaceae</taxon>
        <taxon>Paracraurococcus</taxon>
    </lineage>
</organism>
<dbReference type="EMBL" id="NRSG01000067">
    <property type="protein sequence ID" value="MBK1658792.1"/>
    <property type="molecule type" value="Genomic_DNA"/>
</dbReference>
<dbReference type="PANTHER" id="PTHR42928:SF5">
    <property type="entry name" value="BLR1237 PROTEIN"/>
    <property type="match status" value="1"/>
</dbReference>
<proteinExistence type="inferred from homology"/>
<dbReference type="Gene3D" id="3.40.190.150">
    <property type="entry name" value="Bordetella uptake gene, domain 1"/>
    <property type="match status" value="1"/>
</dbReference>
<dbReference type="InterPro" id="IPR042100">
    <property type="entry name" value="Bug_dom1"/>
</dbReference>
<comment type="caution">
    <text evidence="2">The sequence shown here is derived from an EMBL/GenBank/DDBJ whole genome shotgun (WGS) entry which is preliminary data.</text>
</comment>
<dbReference type="Gene3D" id="3.40.190.10">
    <property type="entry name" value="Periplasmic binding protein-like II"/>
    <property type="match status" value="1"/>
</dbReference>
<dbReference type="PIRSF" id="PIRSF017082">
    <property type="entry name" value="YflP"/>
    <property type="match status" value="1"/>
</dbReference>
<dbReference type="InterPro" id="IPR005064">
    <property type="entry name" value="BUG"/>
</dbReference>
<sequence length="337" mass="35418">MIPADSPGGFRMRRRHLLAAPALLAPGLVAAPARGQAWPDRPVTMVVPFAPGGTPDIAARLVAPRMSQRLGQAVVVENRAGAGSTIGTRSVIQARPDGHTVLMGSISFMMAPLTMAPPPFDSAASLRVASLLGTVPYVLIVRADAPPRDLAGFHRWVADNPGRLNYGSAGNGTPLHLGGAIYSLLTGAELVHVAYRGSGPAIADLLAGQVQMVFADLPAAAPHIAAGTVRLLASAVQHRLPGFPQVPTMAESDPRLADYDIYSWAMLVAPKATPDLPVQRLHEALAEAGRAPELQPRFAELGFDLVLNSPAEGDALLAREQAKWAALIRRAGIKAEF</sequence>
<name>A0ABS1CXN6_9PROT</name>